<reference evidence="2 3" key="1">
    <citation type="submission" date="2023-11" db="EMBL/GenBank/DDBJ databases">
        <title>Halocaridina rubra genome assembly.</title>
        <authorList>
            <person name="Smith C."/>
        </authorList>
    </citation>
    <scope>NUCLEOTIDE SEQUENCE [LARGE SCALE GENOMIC DNA]</scope>
    <source>
        <strain evidence="2">EP-1</strain>
        <tissue evidence="2">Whole</tissue>
    </source>
</reference>
<proteinExistence type="predicted"/>
<evidence type="ECO:0000313" key="3">
    <source>
        <dbReference type="Proteomes" id="UP001381693"/>
    </source>
</evidence>
<organism evidence="2 3">
    <name type="scientific">Halocaridina rubra</name>
    <name type="common">Hawaiian red shrimp</name>
    <dbReference type="NCBI Taxonomy" id="373956"/>
    <lineage>
        <taxon>Eukaryota</taxon>
        <taxon>Metazoa</taxon>
        <taxon>Ecdysozoa</taxon>
        <taxon>Arthropoda</taxon>
        <taxon>Crustacea</taxon>
        <taxon>Multicrustacea</taxon>
        <taxon>Malacostraca</taxon>
        <taxon>Eumalacostraca</taxon>
        <taxon>Eucarida</taxon>
        <taxon>Decapoda</taxon>
        <taxon>Pleocyemata</taxon>
        <taxon>Caridea</taxon>
        <taxon>Atyoidea</taxon>
        <taxon>Atyidae</taxon>
        <taxon>Halocaridina</taxon>
    </lineage>
</organism>
<dbReference type="EMBL" id="JAXCGZ010014085">
    <property type="protein sequence ID" value="KAK7071668.1"/>
    <property type="molecule type" value="Genomic_DNA"/>
</dbReference>
<dbReference type="GO" id="GO:0043169">
    <property type="term" value="F:cation binding"/>
    <property type="evidence" value="ECO:0007669"/>
    <property type="project" value="InterPro"/>
</dbReference>
<dbReference type="PANTHER" id="PTHR43651">
    <property type="entry name" value="1,4-ALPHA-GLUCAN-BRANCHING ENZYME"/>
    <property type="match status" value="1"/>
</dbReference>
<keyword evidence="3" id="KW-1185">Reference proteome</keyword>
<sequence length="51" mass="5828">MLDTDAEEFGGHSLIDHNTDFFTKPEEFNNRPNSLMVYIPSRVALVLAKMD</sequence>
<dbReference type="GO" id="GO:0005978">
    <property type="term" value="P:glycogen biosynthetic process"/>
    <property type="evidence" value="ECO:0007669"/>
    <property type="project" value="TreeGrafter"/>
</dbReference>
<gene>
    <name evidence="2" type="primary">GBE1_1</name>
    <name evidence="2" type="ORF">SK128_007316</name>
</gene>
<dbReference type="GO" id="GO:0003844">
    <property type="term" value="F:1,4-alpha-glucan branching enzyme activity"/>
    <property type="evidence" value="ECO:0007669"/>
    <property type="project" value="UniProtKB-EC"/>
</dbReference>
<evidence type="ECO:0000259" key="1">
    <source>
        <dbReference type="Pfam" id="PF02806"/>
    </source>
</evidence>
<accession>A0AAN8WZN3</accession>
<dbReference type="GO" id="GO:0005737">
    <property type="term" value="C:cytoplasm"/>
    <property type="evidence" value="ECO:0007669"/>
    <property type="project" value="TreeGrafter"/>
</dbReference>
<dbReference type="SUPFAM" id="SSF51011">
    <property type="entry name" value="Glycosyl hydrolase domain"/>
    <property type="match status" value="1"/>
</dbReference>
<dbReference type="Gene3D" id="2.60.40.1180">
    <property type="entry name" value="Golgi alpha-mannosidase II"/>
    <property type="match status" value="1"/>
</dbReference>
<dbReference type="Pfam" id="PF02806">
    <property type="entry name" value="Alpha-amylase_C"/>
    <property type="match status" value="1"/>
</dbReference>
<evidence type="ECO:0000313" key="2">
    <source>
        <dbReference type="EMBL" id="KAK7071668.1"/>
    </source>
</evidence>
<protein>
    <submittedName>
        <fullName evidence="2">1,4-alpha-glucan branching enzyme</fullName>
        <ecNumber evidence="2">2.4.1.18</ecNumber>
    </submittedName>
</protein>
<dbReference type="InterPro" id="IPR006048">
    <property type="entry name" value="A-amylase/branching_C"/>
</dbReference>
<dbReference type="EC" id="2.4.1.18" evidence="2"/>
<keyword evidence="2" id="KW-0328">Glycosyltransferase</keyword>
<name>A0AAN8WZN3_HALRR</name>
<dbReference type="PANTHER" id="PTHR43651:SF3">
    <property type="entry name" value="1,4-ALPHA-GLUCAN-BRANCHING ENZYME"/>
    <property type="match status" value="1"/>
</dbReference>
<dbReference type="Proteomes" id="UP001381693">
    <property type="component" value="Unassembled WGS sequence"/>
</dbReference>
<comment type="caution">
    <text evidence="2">The sequence shown here is derived from an EMBL/GenBank/DDBJ whole genome shotgun (WGS) entry which is preliminary data.</text>
</comment>
<keyword evidence="2" id="KW-0808">Transferase</keyword>
<dbReference type="InterPro" id="IPR013780">
    <property type="entry name" value="Glyco_hydro_b"/>
</dbReference>
<feature type="domain" description="Alpha-amylase/branching enzyme C-terminal all beta" evidence="1">
    <location>
        <begin position="2"/>
        <end position="48"/>
    </location>
</feature>
<dbReference type="AlphaFoldDB" id="A0AAN8WZN3"/>